<reference evidence="1 2" key="1">
    <citation type="submission" date="2017-08" db="EMBL/GenBank/DDBJ databases">
        <title>Infants hospitalized years apart are colonized by the same room-sourced microbial strains.</title>
        <authorList>
            <person name="Brooks B."/>
            <person name="Olm M.R."/>
            <person name="Firek B.A."/>
            <person name="Baker R."/>
            <person name="Thomas B.C."/>
            <person name="Morowitz M.J."/>
            <person name="Banfield J.F."/>
        </authorList>
    </citation>
    <scope>NUCLEOTIDE SEQUENCE [LARGE SCALE GENOMIC DNA]</scope>
    <source>
        <strain evidence="1">S2_005_002_R2_33</strain>
    </source>
</reference>
<dbReference type="Proteomes" id="UP000249082">
    <property type="component" value="Unassembled WGS sequence"/>
</dbReference>
<organism evidence="1 2">
    <name type="scientific">Novosphingobium pentaromativorans</name>
    <dbReference type="NCBI Taxonomy" id="205844"/>
    <lineage>
        <taxon>Bacteria</taxon>
        <taxon>Pseudomonadati</taxon>
        <taxon>Pseudomonadota</taxon>
        <taxon>Alphaproteobacteria</taxon>
        <taxon>Sphingomonadales</taxon>
        <taxon>Sphingomonadaceae</taxon>
        <taxon>Novosphingobium</taxon>
    </lineage>
</organism>
<name>A0A2W5Q3G2_9SPHN</name>
<dbReference type="EMBL" id="QFPX01000024">
    <property type="protein sequence ID" value="PZQ51837.1"/>
    <property type="molecule type" value="Genomic_DNA"/>
</dbReference>
<dbReference type="AlphaFoldDB" id="A0A2W5Q3G2"/>
<proteinExistence type="predicted"/>
<accession>A0A2W5Q3G2</accession>
<evidence type="ECO:0000313" key="2">
    <source>
        <dbReference type="Proteomes" id="UP000249082"/>
    </source>
</evidence>
<evidence type="ECO:0000313" key="1">
    <source>
        <dbReference type="EMBL" id="PZQ51837.1"/>
    </source>
</evidence>
<protein>
    <submittedName>
        <fullName evidence="1">Uncharacterized protein</fullName>
    </submittedName>
</protein>
<comment type="caution">
    <text evidence="1">The sequence shown here is derived from an EMBL/GenBank/DDBJ whole genome shotgun (WGS) entry which is preliminary data.</text>
</comment>
<gene>
    <name evidence="1" type="ORF">DI555_20790</name>
</gene>
<sequence>MKVDQRGARSEIVVDAELVNWMLVRDIDPFDHAKVRVRLAGQILKDRLGRFADRSWIITSPVRSRRHLIAAGAVVRTHGSTYRLLRRSDREDLELD</sequence>